<dbReference type="NCBIfam" id="NF002834">
    <property type="entry name" value="PRK03011.1-5"/>
    <property type="match status" value="1"/>
</dbReference>
<evidence type="ECO:0000256" key="7">
    <source>
        <dbReference type="ARBA" id="ARBA00022840"/>
    </source>
</evidence>
<keyword evidence="3 9" id="KW-0963">Cytoplasm</keyword>
<dbReference type="PANTHER" id="PTHR21060">
    <property type="entry name" value="ACETATE KINASE"/>
    <property type="match status" value="1"/>
</dbReference>
<evidence type="ECO:0000256" key="1">
    <source>
        <dbReference type="ARBA" id="ARBA00004496"/>
    </source>
</evidence>
<evidence type="ECO:0000256" key="3">
    <source>
        <dbReference type="ARBA" id="ARBA00022490"/>
    </source>
</evidence>
<proteinExistence type="inferred from homology"/>
<dbReference type="Pfam" id="PF00871">
    <property type="entry name" value="Acetate_kinase"/>
    <property type="match status" value="1"/>
</dbReference>
<keyword evidence="12" id="KW-1185">Reference proteome</keyword>
<comment type="subcellular location">
    <subcellularLocation>
        <location evidence="1 9">Cytoplasm</location>
    </subcellularLocation>
</comment>
<dbReference type="AlphaFoldDB" id="A0AB35TZT6"/>
<dbReference type="InterPro" id="IPR043129">
    <property type="entry name" value="ATPase_NBD"/>
</dbReference>
<dbReference type="InterPro" id="IPR011245">
    <property type="entry name" value="Butyrate_kin"/>
</dbReference>
<evidence type="ECO:0000313" key="11">
    <source>
        <dbReference type="EMBL" id="MDX8418640.1"/>
    </source>
</evidence>
<evidence type="ECO:0000256" key="9">
    <source>
        <dbReference type="HAMAP-Rule" id="MF_00542"/>
    </source>
</evidence>
<keyword evidence="6 9" id="KW-0418">Kinase</keyword>
<accession>A0AB35TZT6</accession>
<keyword evidence="5 9" id="KW-0547">Nucleotide-binding</keyword>
<evidence type="ECO:0000256" key="8">
    <source>
        <dbReference type="ARBA" id="ARBA00048596"/>
    </source>
</evidence>
<dbReference type="EMBL" id="JALBUR010000001">
    <property type="protein sequence ID" value="MDX8418640.1"/>
    <property type="molecule type" value="Genomic_DNA"/>
</dbReference>
<reference evidence="11 12" key="1">
    <citation type="submission" date="2022-03" db="EMBL/GenBank/DDBJ databases">
        <title>Novel taxa within the pig intestine.</title>
        <authorList>
            <person name="Wylensek D."/>
            <person name="Bishof K."/>
            <person name="Afrizal A."/>
            <person name="Clavel T."/>
        </authorList>
    </citation>
    <scope>NUCLEOTIDE SEQUENCE [LARGE SCALE GENOMIC DNA]</scope>
    <source>
        <strain evidence="11 12">CLA-KB-P133</strain>
    </source>
</reference>
<dbReference type="PIRSF" id="PIRSF036458">
    <property type="entry name" value="Butyrate_kin"/>
    <property type="match status" value="1"/>
</dbReference>
<evidence type="ECO:0000256" key="2">
    <source>
        <dbReference type="ARBA" id="ARBA00008748"/>
    </source>
</evidence>
<dbReference type="InterPro" id="IPR000890">
    <property type="entry name" value="Aliphatic_acid_kin_short-chain"/>
</dbReference>
<evidence type="ECO:0000256" key="4">
    <source>
        <dbReference type="ARBA" id="ARBA00022679"/>
    </source>
</evidence>
<evidence type="ECO:0000256" key="5">
    <source>
        <dbReference type="ARBA" id="ARBA00022741"/>
    </source>
</evidence>
<dbReference type="Proteomes" id="UP001286174">
    <property type="component" value="Unassembled WGS sequence"/>
</dbReference>
<dbReference type="PANTHER" id="PTHR21060:SF3">
    <property type="entry name" value="BUTYRATE KINASE 2-RELATED"/>
    <property type="match status" value="1"/>
</dbReference>
<comment type="caution">
    <text evidence="11">The sequence shown here is derived from an EMBL/GenBank/DDBJ whole genome shotgun (WGS) entry which is preliminary data.</text>
</comment>
<dbReference type="HAMAP" id="MF_00542">
    <property type="entry name" value="Butyrate_kinase"/>
    <property type="match status" value="1"/>
</dbReference>
<comment type="catalytic activity">
    <reaction evidence="8 9">
        <text>butanoate + ATP = butanoyl phosphate + ADP</text>
        <dbReference type="Rhea" id="RHEA:13585"/>
        <dbReference type="ChEBI" id="CHEBI:17968"/>
        <dbReference type="ChEBI" id="CHEBI:30616"/>
        <dbReference type="ChEBI" id="CHEBI:58079"/>
        <dbReference type="ChEBI" id="CHEBI:456216"/>
        <dbReference type="EC" id="2.7.2.7"/>
    </reaction>
</comment>
<dbReference type="PROSITE" id="PS01075">
    <property type="entry name" value="ACETATE_KINASE_1"/>
    <property type="match status" value="1"/>
</dbReference>
<dbReference type="PRINTS" id="PR00471">
    <property type="entry name" value="ACETATEKNASE"/>
</dbReference>
<evidence type="ECO:0000256" key="6">
    <source>
        <dbReference type="ARBA" id="ARBA00022777"/>
    </source>
</evidence>
<gene>
    <name evidence="9 11" type="primary">buk</name>
    <name evidence="11" type="ORF">MOZ60_00865</name>
</gene>
<dbReference type="CDD" id="cd24011">
    <property type="entry name" value="ASKHA_NBD_BK"/>
    <property type="match status" value="1"/>
</dbReference>
<name>A0AB35TZT6_9FIRM</name>
<dbReference type="GO" id="GO:0047761">
    <property type="term" value="F:butyrate kinase activity"/>
    <property type="evidence" value="ECO:0007669"/>
    <property type="project" value="UniProtKB-UniRule"/>
</dbReference>
<protein>
    <recommendedName>
        <fullName evidence="9">Probable butyrate kinase</fullName>
        <shortName evidence="9">BK</shortName>
        <ecNumber evidence="9">2.7.2.7</ecNumber>
    </recommendedName>
    <alternativeName>
        <fullName evidence="9">Branched-chain carboxylic acid kinase</fullName>
    </alternativeName>
</protein>
<dbReference type="GO" id="GO:0008776">
    <property type="term" value="F:acetate kinase activity"/>
    <property type="evidence" value="ECO:0007669"/>
    <property type="project" value="TreeGrafter"/>
</dbReference>
<dbReference type="NCBIfam" id="TIGR02707">
    <property type="entry name" value="butyr_kinase"/>
    <property type="match status" value="1"/>
</dbReference>
<dbReference type="Gene3D" id="3.30.420.40">
    <property type="match status" value="2"/>
</dbReference>
<dbReference type="InterPro" id="IPR023865">
    <property type="entry name" value="Aliphatic_acid_kinase_CS"/>
</dbReference>
<evidence type="ECO:0000313" key="12">
    <source>
        <dbReference type="Proteomes" id="UP001286174"/>
    </source>
</evidence>
<organism evidence="11 12">
    <name type="scientific">Grylomicrobium aquisgranensis</name>
    <dbReference type="NCBI Taxonomy" id="2926318"/>
    <lineage>
        <taxon>Bacteria</taxon>
        <taxon>Bacillati</taxon>
        <taxon>Bacillota</taxon>
        <taxon>Erysipelotrichia</taxon>
        <taxon>Erysipelotrichales</taxon>
        <taxon>Erysipelotrichaceae</taxon>
        <taxon>Grylomicrobium</taxon>
    </lineage>
</organism>
<dbReference type="GO" id="GO:0005524">
    <property type="term" value="F:ATP binding"/>
    <property type="evidence" value="ECO:0007669"/>
    <property type="project" value="UniProtKB-KW"/>
</dbReference>
<sequence>MADEEKVYHVLVINPGSTSTKIALFENEKCVLSRSVFHDSSELLKFPTINDQLNYRMHVMRKFLQDSHVDLHHIDAVVGRGGPCYACASGCYTIDQKLVDDTRAVKGHFYHSSMLGVQMAYEFQKLYGGIALMVDPPVVDELCDEARITGVKGIYRRATAHVLNAKETARRYAASIGKKYEDLNLIVAHIDGGISITCHKHGRMIDGNDAGGGEGPFTPTRMGSMAVTDVLDYLFDKDKSEVRKLCSQAGGLSSWFGTSDSADIFYNKVRKGDKMAARVWTAMEYQCAKWICMMAAPLEGHVDAILLTGGLLRIPGVTDYMKEHCEWIAPIQAYPGEFEHESMVASALAVLRGQLKPMTYAGKPVWDGFHDN</sequence>
<comment type="similarity">
    <text evidence="2 9 10">Belongs to the acetokinase family.</text>
</comment>
<keyword evidence="4 9" id="KW-0808">Transferase</keyword>
<dbReference type="GO" id="GO:0005737">
    <property type="term" value="C:cytoplasm"/>
    <property type="evidence" value="ECO:0007669"/>
    <property type="project" value="UniProtKB-SubCell"/>
</dbReference>
<evidence type="ECO:0000256" key="10">
    <source>
        <dbReference type="RuleBase" id="RU003835"/>
    </source>
</evidence>
<dbReference type="RefSeq" id="WP_370595315.1">
    <property type="nucleotide sequence ID" value="NZ_JALBUR010000001.1"/>
</dbReference>
<dbReference type="SUPFAM" id="SSF53067">
    <property type="entry name" value="Actin-like ATPase domain"/>
    <property type="match status" value="2"/>
</dbReference>
<dbReference type="EC" id="2.7.2.7" evidence="9"/>
<keyword evidence="7 9" id="KW-0067">ATP-binding</keyword>
<dbReference type="GO" id="GO:0006083">
    <property type="term" value="P:acetate metabolic process"/>
    <property type="evidence" value="ECO:0007669"/>
    <property type="project" value="TreeGrafter"/>
</dbReference>